<dbReference type="OrthoDB" id="6637310at2"/>
<dbReference type="STRING" id="1759059.ATE48_07585"/>
<feature type="domain" description="PIN" evidence="1">
    <location>
        <begin position="4"/>
        <end position="122"/>
    </location>
</feature>
<dbReference type="AlphaFoldDB" id="A0A1B1AGV3"/>
<dbReference type="Gene3D" id="3.40.50.1010">
    <property type="entry name" value="5'-nuclease"/>
    <property type="match status" value="1"/>
</dbReference>
<dbReference type="KEGG" id="cbot:ATE48_07585"/>
<dbReference type="CDD" id="cd18683">
    <property type="entry name" value="PIN_VapC-like"/>
    <property type="match status" value="1"/>
</dbReference>
<dbReference type="Proteomes" id="UP000092498">
    <property type="component" value="Chromosome"/>
</dbReference>
<dbReference type="InterPro" id="IPR002716">
    <property type="entry name" value="PIN_dom"/>
</dbReference>
<dbReference type="PANTHER" id="PTHR39664:SF2">
    <property type="entry name" value="NUCLEIC ACID-BINDING PROTEIN, CONTAINING PIN DOMAIN-RELATED"/>
    <property type="match status" value="1"/>
</dbReference>
<dbReference type="EMBL" id="CP013244">
    <property type="protein sequence ID" value="ANP45792.1"/>
    <property type="molecule type" value="Genomic_DNA"/>
</dbReference>
<dbReference type="SUPFAM" id="SSF88723">
    <property type="entry name" value="PIN domain-like"/>
    <property type="match status" value="1"/>
</dbReference>
<dbReference type="RefSeq" id="WP_066769710.1">
    <property type="nucleotide sequence ID" value="NZ_CP013244.1"/>
</dbReference>
<evidence type="ECO:0000259" key="1">
    <source>
        <dbReference type="Pfam" id="PF01850"/>
    </source>
</evidence>
<proteinExistence type="predicted"/>
<dbReference type="PANTHER" id="PTHR39664">
    <property type="match status" value="1"/>
</dbReference>
<evidence type="ECO:0000313" key="3">
    <source>
        <dbReference type="Proteomes" id="UP000092498"/>
    </source>
</evidence>
<organism evidence="2 3">
    <name type="scientific">Candidatus Viadribacter manganicus</name>
    <dbReference type="NCBI Taxonomy" id="1759059"/>
    <lineage>
        <taxon>Bacteria</taxon>
        <taxon>Pseudomonadati</taxon>
        <taxon>Pseudomonadota</taxon>
        <taxon>Alphaproteobacteria</taxon>
        <taxon>Hyphomonadales</taxon>
        <taxon>Hyphomonadaceae</taxon>
        <taxon>Candidatus Viadribacter</taxon>
    </lineage>
</organism>
<dbReference type="InParanoid" id="A0A1B1AGV3"/>
<keyword evidence="3" id="KW-1185">Reference proteome</keyword>
<sequence>MIGLDTNVVVRFLAQDDKIQSPIATRLISRLNRDRPGFISSVVLAEITWVLSRAYKTSREDIAKAVEGLLRSAELIVENPDAAYRALGLYQTSNSAEFADALIAQLALLAGAVETVTFDQNAASALSMRRLR</sequence>
<accession>A0A1B1AGV3</accession>
<protein>
    <submittedName>
        <fullName evidence="2">Twitching motility protein PilT</fullName>
    </submittedName>
</protein>
<evidence type="ECO:0000313" key="2">
    <source>
        <dbReference type="EMBL" id="ANP45792.1"/>
    </source>
</evidence>
<dbReference type="InterPro" id="IPR029060">
    <property type="entry name" value="PIN-like_dom_sf"/>
</dbReference>
<name>A0A1B1AGV3_9PROT</name>
<gene>
    <name evidence="2" type="ORF">ATE48_07585</name>
</gene>
<dbReference type="Pfam" id="PF01850">
    <property type="entry name" value="PIN"/>
    <property type="match status" value="1"/>
</dbReference>
<reference evidence="2 3" key="1">
    <citation type="submission" date="2015-11" db="EMBL/GenBank/DDBJ databases">
        <title>Whole-Genome Sequence of Candidatus Oderbacter manganicum from the National Park Lower Oder Valley, Germany.</title>
        <authorList>
            <person name="Braun B."/>
            <person name="Liere K."/>
            <person name="Szewzyk U."/>
        </authorList>
    </citation>
    <scope>NUCLEOTIDE SEQUENCE [LARGE SCALE GENOMIC DNA]</scope>
    <source>
        <strain evidence="2 3">OTSz_A_272</strain>
    </source>
</reference>